<dbReference type="RefSeq" id="WP_003920936.1">
    <property type="nucleotide sequence ID" value="NZ_AP022314.1"/>
</dbReference>
<feature type="domain" description="Pyridoxamine 5'-phosphate oxidase N-terminal" evidence="2">
    <location>
        <begin position="6"/>
        <end position="108"/>
    </location>
</feature>
<dbReference type="GO" id="GO:0016627">
    <property type="term" value="F:oxidoreductase activity, acting on the CH-CH group of donors"/>
    <property type="evidence" value="ECO:0007669"/>
    <property type="project" value="TreeGrafter"/>
</dbReference>
<dbReference type="AlphaFoldDB" id="A0AAD1H007"/>
<dbReference type="Proteomes" id="UP000464624">
    <property type="component" value="Chromosome"/>
</dbReference>
<keyword evidence="1" id="KW-0560">Oxidoreductase</keyword>
<sequence>MIRLTTEEAWDVVAGSHTGILTTLRRDGMPITLPVWFVIDDRTIAMMTPARTKKIARVRHDPRASFLVESGERWTDLRGVHFTGRVEIVDDGEVTGRINDALTAKYAAFRPHLDTLPAATRSYYAKQVFLRFVPDPRILTWDNSRIATGRKR</sequence>
<evidence type="ECO:0000259" key="2">
    <source>
        <dbReference type="Pfam" id="PF01243"/>
    </source>
</evidence>
<dbReference type="KEGG" id="mxe:MYXE_17100"/>
<dbReference type="Gene3D" id="2.30.110.10">
    <property type="entry name" value="Electron Transport, Fmn-binding Protein, Chain A"/>
    <property type="match status" value="1"/>
</dbReference>
<protein>
    <recommendedName>
        <fullName evidence="2">Pyridoxamine 5'-phosphate oxidase N-terminal domain-containing protein</fullName>
    </recommendedName>
</protein>
<gene>
    <name evidence="3" type="ORF">MYXE_17100</name>
</gene>
<dbReference type="EMBL" id="AP022314">
    <property type="protein sequence ID" value="BBU21920.1"/>
    <property type="molecule type" value="Genomic_DNA"/>
</dbReference>
<dbReference type="SUPFAM" id="SSF50475">
    <property type="entry name" value="FMN-binding split barrel"/>
    <property type="match status" value="1"/>
</dbReference>
<evidence type="ECO:0000313" key="4">
    <source>
        <dbReference type="Proteomes" id="UP000464624"/>
    </source>
</evidence>
<dbReference type="InterPro" id="IPR052019">
    <property type="entry name" value="F420H2_bilvrd_red/Heme_oxyg"/>
</dbReference>
<organism evidence="3 4">
    <name type="scientific">Mycobacterium xenopi</name>
    <dbReference type="NCBI Taxonomy" id="1789"/>
    <lineage>
        <taxon>Bacteria</taxon>
        <taxon>Bacillati</taxon>
        <taxon>Actinomycetota</taxon>
        <taxon>Actinomycetes</taxon>
        <taxon>Mycobacteriales</taxon>
        <taxon>Mycobacteriaceae</taxon>
        <taxon>Mycobacterium</taxon>
    </lineage>
</organism>
<evidence type="ECO:0000313" key="3">
    <source>
        <dbReference type="EMBL" id="BBU21920.1"/>
    </source>
</evidence>
<dbReference type="GO" id="GO:0005829">
    <property type="term" value="C:cytosol"/>
    <property type="evidence" value="ECO:0007669"/>
    <property type="project" value="TreeGrafter"/>
</dbReference>
<dbReference type="PANTHER" id="PTHR35176">
    <property type="entry name" value="HEME OXYGENASE HI_0854-RELATED"/>
    <property type="match status" value="1"/>
</dbReference>
<name>A0AAD1H007_MYCXE</name>
<dbReference type="Pfam" id="PF01243">
    <property type="entry name" value="PNPOx_N"/>
    <property type="match status" value="1"/>
</dbReference>
<dbReference type="InterPro" id="IPR012349">
    <property type="entry name" value="Split_barrel_FMN-bd"/>
</dbReference>
<dbReference type="InterPro" id="IPR011576">
    <property type="entry name" value="Pyridox_Oxase_N"/>
</dbReference>
<proteinExistence type="predicted"/>
<dbReference type="PANTHER" id="PTHR35176:SF6">
    <property type="entry name" value="HEME OXYGENASE HI_0854-RELATED"/>
    <property type="match status" value="1"/>
</dbReference>
<accession>A0AAD1H007</accession>
<dbReference type="GO" id="GO:0070967">
    <property type="term" value="F:coenzyme F420 binding"/>
    <property type="evidence" value="ECO:0007669"/>
    <property type="project" value="TreeGrafter"/>
</dbReference>
<evidence type="ECO:0000256" key="1">
    <source>
        <dbReference type="ARBA" id="ARBA00023002"/>
    </source>
</evidence>
<reference evidence="3 4" key="1">
    <citation type="submission" date="2019-12" db="EMBL/GenBank/DDBJ databases">
        <title>Complete genome sequence of Mycolicibacterium xenopi str. JCM15661T.</title>
        <authorList>
            <person name="Yoshida M."/>
            <person name="Fukano H."/>
            <person name="Asakura T."/>
            <person name="Hoshino Y."/>
        </authorList>
    </citation>
    <scope>NUCLEOTIDE SEQUENCE [LARGE SCALE GENOMIC DNA]</scope>
    <source>
        <strain evidence="3 4">JCM 15661T</strain>
    </source>
</reference>